<dbReference type="PANTHER" id="PTHR21394">
    <property type="entry name" value="MAU2 CHROMATID COHESION FACTOR HOMOLOG"/>
    <property type="match status" value="1"/>
</dbReference>
<evidence type="ECO:0000313" key="14">
    <source>
        <dbReference type="Proteomes" id="UP000792457"/>
    </source>
</evidence>
<dbReference type="SMART" id="SM00028">
    <property type="entry name" value="TPR"/>
    <property type="match status" value="3"/>
</dbReference>
<dbReference type="InterPro" id="IPR011990">
    <property type="entry name" value="TPR-like_helical_dom_sf"/>
</dbReference>
<keyword evidence="5" id="KW-0498">Mitosis</keyword>
<evidence type="ECO:0000256" key="8">
    <source>
        <dbReference type="ARBA" id="ARBA00023242"/>
    </source>
</evidence>
<evidence type="ECO:0000256" key="4">
    <source>
        <dbReference type="ARBA" id="ARBA00022618"/>
    </source>
</evidence>
<comment type="function">
    <text evidence="10">Required for association of the cohesin complex with chromatin during interphase. Plays a role in sister chromatid cohesion and normal progression through prometaphase.</text>
</comment>
<protein>
    <recommendedName>
        <fullName evidence="3">MAU2 chromatid cohesion factor homolog</fullName>
    </recommendedName>
    <alternativeName>
        <fullName evidence="11">Cohesin loading complex subunit SCC4 homolog</fullName>
    </alternativeName>
</protein>
<evidence type="ECO:0000256" key="11">
    <source>
        <dbReference type="ARBA" id="ARBA00030523"/>
    </source>
</evidence>
<dbReference type="AlphaFoldDB" id="A0A8K0JZJ2"/>
<evidence type="ECO:0000256" key="12">
    <source>
        <dbReference type="SAM" id="Phobius"/>
    </source>
</evidence>
<evidence type="ECO:0000256" key="2">
    <source>
        <dbReference type="ARBA" id="ARBA00008585"/>
    </source>
</evidence>
<evidence type="ECO:0000256" key="10">
    <source>
        <dbReference type="ARBA" id="ARBA00025632"/>
    </source>
</evidence>
<dbReference type="OrthoDB" id="5565328at2759"/>
<gene>
    <name evidence="13" type="ORF">J437_LFUL002058</name>
</gene>
<keyword evidence="12" id="KW-0812">Transmembrane</keyword>
<keyword evidence="12" id="KW-0472">Membrane</keyword>
<dbReference type="SUPFAM" id="SSF48452">
    <property type="entry name" value="TPR-like"/>
    <property type="match status" value="2"/>
</dbReference>
<dbReference type="GO" id="GO:0005654">
    <property type="term" value="C:nucleoplasm"/>
    <property type="evidence" value="ECO:0007669"/>
    <property type="project" value="UniProtKB-SubCell"/>
</dbReference>
<dbReference type="FunFam" id="1.25.40.10:FF:000373">
    <property type="entry name" value="MAU2 chromatid cohesion factor homolog"/>
    <property type="match status" value="1"/>
</dbReference>
<accession>A0A8K0JZJ2</accession>
<evidence type="ECO:0000256" key="5">
    <source>
        <dbReference type="ARBA" id="ARBA00022776"/>
    </source>
</evidence>
<keyword evidence="14" id="KW-1185">Reference proteome</keyword>
<keyword evidence="6" id="KW-0802">TPR repeat</keyword>
<reference evidence="13" key="2">
    <citation type="submission" date="2017-10" db="EMBL/GenBank/DDBJ databases">
        <title>Ladona fulva Genome sequencing and assembly.</title>
        <authorList>
            <person name="Murali S."/>
            <person name="Richards S."/>
            <person name="Bandaranaike D."/>
            <person name="Bellair M."/>
            <person name="Blankenburg K."/>
            <person name="Chao H."/>
            <person name="Dinh H."/>
            <person name="Doddapaneni H."/>
            <person name="Dugan-Rocha S."/>
            <person name="Elkadiri S."/>
            <person name="Gnanaolivu R."/>
            <person name="Hernandez B."/>
            <person name="Skinner E."/>
            <person name="Javaid M."/>
            <person name="Lee S."/>
            <person name="Li M."/>
            <person name="Ming W."/>
            <person name="Munidasa M."/>
            <person name="Muniz J."/>
            <person name="Nguyen L."/>
            <person name="Hughes D."/>
            <person name="Osuji N."/>
            <person name="Pu L.-L."/>
            <person name="Puazo M."/>
            <person name="Qu C."/>
            <person name="Quiroz J."/>
            <person name="Raj R."/>
            <person name="Weissenberger G."/>
            <person name="Xin Y."/>
            <person name="Zou X."/>
            <person name="Han Y."/>
            <person name="Worley K."/>
            <person name="Muzny D."/>
            <person name="Gibbs R."/>
        </authorList>
    </citation>
    <scope>NUCLEOTIDE SEQUENCE</scope>
    <source>
        <strain evidence="13">Sampled in the wild</strain>
    </source>
</reference>
<dbReference type="FunFam" id="1.25.40.10:FF:000977">
    <property type="entry name" value="MAU2 chromatid cohesion factor homolog"/>
    <property type="match status" value="1"/>
</dbReference>
<dbReference type="GO" id="GO:0051301">
    <property type="term" value="P:cell division"/>
    <property type="evidence" value="ECO:0007669"/>
    <property type="project" value="UniProtKB-KW"/>
</dbReference>
<dbReference type="Gene3D" id="1.25.40.10">
    <property type="entry name" value="Tetratricopeptide repeat domain"/>
    <property type="match status" value="2"/>
</dbReference>
<keyword evidence="8" id="KW-0539">Nucleus</keyword>
<name>A0A8K0JZJ2_LADFU</name>
<evidence type="ECO:0000256" key="1">
    <source>
        <dbReference type="ARBA" id="ARBA00004642"/>
    </source>
</evidence>
<comment type="similarity">
    <text evidence="2">Belongs to the SCC4/mau-2 family.</text>
</comment>
<dbReference type="InterPro" id="IPR019440">
    <property type="entry name" value="MAU2"/>
</dbReference>
<organism evidence="13 14">
    <name type="scientific">Ladona fulva</name>
    <name type="common">Scarce chaser dragonfly</name>
    <name type="synonym">Libellula fulva</name>
    <dbReference type="NCBI Taxonomy" id="123851"/>
    <lineage>
        <taxon>Eukaryota</taxon>
        <taxon>Metazoa</taxon>
        <taxon>Ecdysozoa</taxon>
        <taxon>Arthropoda</taxon>
        <taxon>Hexapoda</taxon>
        <taxon>Insecta</taxon>
        <taxon>Pterygota</taxon>
        <taxon>Palaeoptera</taxon>
        <taxon>Odonata</taxon>
        <taxon>Epiprocta</taxon>
        <taxon>Anisoptera</taxon>
        <taxon>Libelluloidea</taxon>
        <taxon>Libellulidae</taxon>
        <taxon>Ladona</taxon>
    </lineage>
</organism>
<reference evidence="13" key="1">
    <citation type="submission" date="2013-04" db="EMBL/GenBank/DDBJ databases">
        <authorList>
            <person name="Qu J."/>
            <person name="Murali S.C."/>
            <person name="Bandaranaike D."/>
            <person name="Bellair M."/>
            <person name="Blankenburg K."/>
            <person name="Chao H."/>
            <person name="Dinh H."/>
            <person name="Doddapaneni H."/>
            <person name="Downs B."/>
            <person name="Dugan-Rocha S."/>
            <person name="Elkadiri S."/>
            <person name="Gnanaolivu R.D."/>
            <person name="Hernandez B."/>
            <person name="Javaid M."/>
            <person name="Jayaseelan J.C."/>
            <person name="Lee S."/>
            <person name="Li M."/>
            <person name="Ming W."/>
            <person name="Munidasa M."/>
            <person name="Muniz J."/>
            <person name="Nguyen L."/>
            <person name="Ongeri F."/>
            <person name="Osuji N."/>
            <person name="Pu L.-L."/>
            <person name="Puazo M."/>
            <person name="Qu C."/>
            <person name="Quiroz J."/>
            <person name="Raj R."/>
            <person name="Weissenberger G."/>
            <person name="Xin Y."/>
            <person name="Zou X."/>
            <person name="Han Y."/>
            <person name="Richards S."/>
            <person name="Worley K."/>
            <person name="Muzny D."/>
            <person name="Gibbs R."/>
        </authorList>
    </citation>
    <scope>NUCLEOTIDE SEQUENCE</scope>
    <source>
        <strain evidence="13">Sampled in the wild</strain>
    </source>
</reference>
<proteinExistence type="inferred from homology"/>
<dbReference type="Pfam" id="PF10345">
    <property type="entry name" value="Cohesin_load"/>
    <property type="match status" value="1"/>
</dbReference>
<dbReference type="Pfam" id="PF06679">
    <property type="entry name" value="DUF1180"/>
    <property type="match status" value="1"/>
</dbReference>
<feature type="transmembrane region" description="Helical" evidence="12">
    <location>
        <begin position="694"/>
        <end position="713"/>
    </location>
</feature>
<evidence type="ECO:0000256" key="6">
    <source>
        <dbReference type="ARBA" id="ARBA00022803"/>
    </source>
</evidence>
<sequence>MASSQDAWYLSLLGLAENFRTSSPPNIKLCIQCLQAVFNFKPPPRVEARTHLQLGNILLTHTKNIDLARSHLEQAWLLSQMINGFDDVKFEAASVLAELYEQQSQSNLAKPILRKAIELSQHSVYWHCRLIFQLAQIHASEKDYELASSLLGVGVDYAHISAASYTRVLFLLSKGMLLLIDKKFQEVHSLLNQAGHLVDSWQGNQHQKEYLKVFFLVLQVCHYLMAGQVKSVKPCLKQLQQSIQTIMQPTWPSDETLTSTSVGDMFIWMPKEHLYVLVYLVTVMHSMQAGYMDKAQKYTDKALIQIEKLKILDNKPILSVFQLMLLEHIIMCRLVMGNKTMALQEISQACGLCQQQPKLLLTHRPQLHTLLGLYAMSMNCMESAEAQFSAALRTSQERELWTFANLNLAIVYLRAKREQEFTALFERINPETLPSHSHSLRAAAYYVQGLQSFFQARYNEAKRYLRETLKMANAEDLNRLTSCSLVLLGHIFLSLCNSRESMNMVTPAMQLASKIPDVHVQLWASAILKDLYRLCGDPVRENDAYQMHCNFSQMLLKDHFQSSQMPEHNLIHWTDGNFPVPVGNPPSTLNALIYFLLCLRLTIEAESGNKTSDIHEVIKDEKDLGTKIKEVVVNNTSNSTTAGEGSDKSSLLNNHVNVSVHKDQVKPLDNVTVGETRVPGNSETMNFGALIRGFYVFLGLSVIVIMYFTVRAIRLGRKKTKVKKYGILANREDLEMAPLGAEDDEEDTTVFDLSSHPGH</sequence>
<keyword evidence="4" id="KW-0132">Cell division</keyword>
<dbReference type="GO" id="GO:0007059">
    <property type="term" value="P:chromosome segregation"/>
    <property type="evidence" value="ECO:0007669"/>
    <property type="project" value="UniProtKB-KW"/>
</dbReference>
<evidence type="ECO:0000256" key="7">
    <source>
        <dbReference type="ARBA" id="ARBA00022829"/>
    </source>
</evidence>
<keyword evidence="7" id="KW-0159">Chromosome partition</keyword>
<dbReference type="EMBL" id="KZ308242">
    <property type="protein sequence ID" value="KAG8225542.1"/>
    <property type="molecule type" value="Genomic_DNA"/>
</dbReference>
<dbReference type="InterPro" id="IPR019734">
    <property type="entry name" value="TPR_rpt"/>
</dbReference>
<comment type="caution">
    <text evidence="13">The sequence shown here is derived from an EMBL/GenBank/DDBJ whole genome shotgun (WGS) entry which is preliminary data.</text>
</comment>
<evidence type="ECO:0000256" key="3">
    <source>
        <dbReference type="ARBA" id="ARBA00017198"/>
    </source>
</evidence>
<dbReference type="GO" id="GO:0007064">
    <property type="term" value="P:mitotic sister chromatid cohesion"/>
    <property type="evidence" value="ECO:0007669"/>
    <property type="project" value="InterPro"/>
</dbReference>
<keyword evidence="12" id="KW-1133">Transmembrane helix</keyword>
<evidence type="ECO:0000256" key="9">
    <source>
        <dbReference type="ARBA" id="ARBA00023306"/>
    </source>
</evidence>
<evidence type="ECO:0000313" key="13">
    <source>
        <dbReference type="EMBL" id="KAG8225542.1"/>
    </source>
</evidence>
<comment type="subcellular location">
    <subcellularLocation>
        <location evidence="1">Nucleus</location>
        <location evidence="1">Nucleoplasm</location>
    </subcellularLocation>
</comment>
<dbReference type="Proteomes" id="UP000792457">
    <property type="component" value="Unassembled WGS sequence"/>
</dbReference>
<keyword evidence="9" id="KW-0131">Cell cycle</keyword>